<reference evidence="2" key="1">
    <citation type="submission" date="2022-10" db="EMBL/GenBank/DDBJ databases">
        <authorList>
            <person name="Aires J."/>
            <person name="Mesa V."/>
        </authorList>
    </citation>
    <scope>NUCLEOTIDE SEQUENCE</scope>
    <source>
        <strain evidence="2">Clostridium neonatale JD116</strain>
    </source>
</reference>
<dbReference type="Proteomes" id="UP001189143">
    <property type="component" value="Unassembled WGS sequence"/>
</dbReference>
<dbReference type="Pfam" id="PF13643">
    <property type="entry name" value="DUF4145"/>
    <property type="match status" value="1"/>
</dbReference>
<dbReference type="SUPFAM" id="SSF81593">
    <property type="entry name" value="Nucleotidyltransferase substrate binding subunit/domain"/>
    <property type="match status" value="1"/>
</dbReference>
<evidence type="ECO:0000313" key="3">
    <source>
        <dbReference type="Proteomes" id="UP001189143"/>
    </source>
</evidence>
<feature type="domain" description="DUF4145" evidence="1">
    <location>
        <begin position="69"/>
        <end position="120"/>
    </location>
</feature>
<evidence type="ECO:0000259" key="1">
    <source>
        <dbReference type="Pfam" id="PF13643"/>
    </source>
</evidence>
<dbReference type="InterPro" id="IPR025285">
    <property type="entry name" value="DUF4145"/>
</dbReference>
<name>A0AAD2DIC7_9CLOT</name>
<dbReference type="RefSeq" id="WP_317049708.1">
    <property type="nucleotide sequence ID" value="NZ_CAMRXC010000229.1"/>
</dbReference>
<accession>A0AAD2DIC7</accession>
<dbReference type="EMBL" id="CAMTCP010000303">
    <property type="protein sequence ID" value="CAI3700051.1"/>
    <property type="molecule type" value="Genomic_DNA"/>
</dbReference>
<proteinExistence type="predicted"/>
<organism evidence="2 3">
    <name type="scientific">Clostridium neonatale</name>
    <dbReference type="NCBI Taxonomy" id="137838"/>
    <lineage>
        <taxon>Bacteria</taxon>
        <taxon>Bacillati</taxon>
        <taxon>Bacillota</taxon>
        <taxon>Clostridia</taxon>
        <taxon>Eubacteriales</taxon>
        <taxon>Clostridiaceae</taxon>
        <taxon>Clostridium</taxon>
    </lineage>
</organism>
<dbReference type="Gene3D" id="1.20.120.580">
    <property type="entry name" value="bsu32300-like"/>
    <property type="match status" value="1"/>
</dbReference>
<dbReference type="AlphaFoldDB" id="A0AAD2DIC7"/>
<protein>
    <recommendedName>
        <fullName evidence="1">DUF4145 domain-containing protein</fullName>
    </recommendedName>
</protein>
<sequence length="141" mass="17148">MNQQRLLILIQDMNEVIENLEKCTKILEDTEENESTIFIEFGLKQIFVDFFIIVENFTSLLLKEFKKYKIGIDMKQSLEILKENNVINEEIFEFLNESRLFRNRISHRYKEPTREELIIFIHENIMNFYNTLKIMKSFILK</sequence>
<evidence type="ECO:0000313" key="2">
    <source>
        <dbReference type="EMBL" id="CAI3700051.1"/>
    </source>
</evidence>
<comment type="caution">
    <text evidence="2">The sequence shown here is derived from an EMBL/GenBank/DDBJ whole genome shotgun (WGS) entry which is preliminary data.</text>
</comment>
<gene>
    <name evidence="2" type="ORF">CNEO2_90018</name>
</gene>
<dbReference type="InterPro" id="IPR037038">
    <property type="entry name" value="HepT-like_sf"/>
</dbReference>